<dbReference type="AlphaFoldDB" id="U9UQ58"/>
<sequence>MANFATSILNFKYNDLVNFWDLKYWKNGNATDISFFFLVDSRSFKLAENLNWNSPSNNMAKKNSMHITKHLLIIHFYFVCFWMALYVKFY</sequence>
<reference evidence="1" key="1">
    <citation type="submission" date="2013-07" db="EMBL/GenBank/DDBJ databases">
        <title>The genome of an arbuscular mycorrhizal fungus provides insights into the evolution of the oldest plant symbiosis.</title>
        <authorList>
            <consortium name="DOE Joint Genome Institute"/>
            <person name="Tisserant E."/>
            <person name="Malbreil M."/>
            <person name="Kuo A."/>
            <person name="Kohler A."/>
            <person name="Symeonidi A."/>
            <person name="Balestrini R."/>
            <person name="Charron P."/>
            <person name="Duensing N."/>
            <person name="Frei-dit-Frey N."/>
            <person name="Gianinazzi-Pearson V."/>
            <person name="Gilbert B."/>
            <person name="Handa Y."/>
            <person name="Hijri M."/>
            <person name="Kaul R."/>
            <person name="Kawaguchi M."/>
            <person name="Krajinski F."/>
            <person name="Lammers P."/>
            <person name="Lapierre D."/>
            <person name="Masclaux F.G."/>
            <person name="Murat C."/>
            <person name="Morin E."/>
            <person name="Ndikumana S."/>
            <person name="Pagni M."/>
            <person name="Petitpierre D."/>
            <person name="Requena N."/>
            <person name="Rosikiewicz P."/>
            <person name="Riley R."/>
            <person name="Saito K."/>
            <person name="San Clemente H."/>
            <person name="Shapiro H."/>
            <person name="van Tuinen D."/>
            <person name="Becard G."/>
            <person name="Bonfante P."/>
            <person name="Paszkowski U."/>
            <person name="Shachar-Hill Y."/>
            <person name="Young J.P."/>
            <person name="Sanders I.R."/>
            <person name="Henrissat B."/>
            <person name="Rensing S.A."/>
            <person name="Grigoriev I.V."/>
            <person name="Corradi N."/>
            <person name="Roux C."/>
            <person name="Martin F."/>
        </authorList>
    </citation>
    <scope>NUCLEOTIDE SEQUENCE</scope>
    <source>
        <strain evidence="1">DAOM 197198</strain>
    </source>
</reference>
<accession>U9UQ58</accession>
<organism evidence="1">
    <name type="scientific">Rhizophagus irregularis (strain DAOM 181602 / DAOM 197198 / MUCL 43194)</name>
    <name type="common">Arbuscular mycorrhizal fungus</name>
    <name type="synonym">Glomus intraradices</name>
    <dbReference type="NCBI Taxonomy" id="747089"/>
    <lineage>
        <taxon>Eukaryota</taxon>
        <taxon>Fungi</taxon>
        <taxon>Fungi incertae sedis</taxon>
        <taxon>Mucoromycota</taxon>
        <taxon>Glomeromycotina</taxon>
        <taxon>Glomeromycetes</taxon>
        <taxon>Glomerales</taxon>
        <taxon>Glomeraceae</taxon>
        <taxon>Rhizophagus</taxon>
    </lineage>
</organism>
<dbReference type="EMBL" id="KI277102">
    <property type="protein sequence ID" value="ESA20688.1"/>
    <property type="molecule type" value="Genomic_DNA"/>
</dbReference>
<dbReference type="HOGENOM" id="CLU_2441973_0_0_1"/>
<evidence type="ECO:0000313" key="1">
    <source>
        <dbReference type="EMBL" id="ESA20688.1"/>
    </source>
</evidence>
<protein>
    <submittedName>
        <fullName evidence="1">Uncharacterized protein</fullName>
    </submittedName>
</protein>
<gene>
    <name evidence="1" type="ORF">GLOINDRAFT_18257</name>
</gene>
<name>U9UQ58_RHIID</name>
<proteinExistence type="predicted"/>